<dbReference type="Pfam" id="PF11385">
    <property type="entry name" value="DUF3189"/>
    <property type="match status" value="1"/>
</dbReference>
<evidence type="ECO:0000313" key="2">
    <source>
        <dbReference type="Proteomes" id="UP000657177"/>
    </source>
</evidence>
<keyword evidence="2" id="KW-1185">Reference proteome</keyword>
<reference evidence="1" key="1">
    <citation type="submission" date="2020-06" db="EMBL/GenBank/DDBJ databases">
        <title>Novel chitinolytic bacterium.</title>
        <authorList>
            <person name="Ungkulpasvich U."/>
            <person name="Kosugi A."/>
            <person name="Uke A."/>
        </authorList>
    </citation>
    <scope>NUCLEOTIDE SEQUENCE</scope>
    <source>
        <strain evidence="1">UUS1-1</strain>
    </source>
</reference>
<dbReference type="InterPro" id="IPR021525">
    <property type="entry name" value="DUF3189"/>
</dbReference>
<proteinExistence type="predicted"/>
<evidence type="ECO:0000313" key="1">
    <source>
        <dbReference type="EMBL" id="MBA2133514.1"/>
    </source>
</evidence>
<dbReference type="AlphaFoldDB" id="A0A8J6I2Y5"/>
<organism evidence="1 2">
    <name type="scientific">Capillibacterium thermochitinicola</name>
    <dbReference type="NCBI Taxonomy" id="2699427"/>
    <lineage>
        <taxon>Bacteria</taxon>
        <taxon>Bacillati</taxon>
        <taxon>Bacillota</taxon>
        <taxon>Capillibacterium</taxon>
    </lineage>
</organism>
<sequence length="128" mass="14376">MAPLAAAIHLGYLPSRVETEAELRFLLRQELPLRKGVTPREFGVLFLAGRGRRGEEVYTLATGKKPALVLKTITKLLPLLGEDPLNYHFIDCKAALDQYRKQRAVSSPALCGWYNAIGRMVREVQRSL</sequence>
<dbReference type="EMBL" id="JAAKDE010000015">
    <property type="protein sequence ID" value="MBA2133514.1"/>
    <property type="molecule type" value="Genomic_DNA"/>
</dbReference>
<gene>
    <name evidence="1" type="ORF">G5B42_08170</name>
</gene>
<comment type="caution">
    <text evidence="1">The sequence shown here is derived from an EMBL/GenBank/DDBJ whole genome shotgun (WGS) entry which is preliminary data.</text>
</comment>
<dbReference type="Proteomes" id="UP000657177">
    <property type="component" value="Unassembled WGS sequence"/>
</dbReference>
<name>A0A8J6I2Y5_9FIRM</name>
<accession>A0A8J6I2Y5</accession>
<protein>
    <submittedName>
        <fullName evidence="1">DUF3189 family protein</fullName>
    </submittedName>
</protein>